<gene>
    <name evidence="3" type="ORF">ENV52_13045</name>
</gene>
<dbReference type="AlphaFoldDB" id="A0A7V6A674"/>
<proteinExistence type="predicted"/>
<dbReference type="InterPro" id="IPR035979">
    <property type="entry name" value="RBD_domain_sf"/>
</dbReference>
<dbReference type="InterPro" id="IPR012677">
    <property type="entry name" value="Nucleotide-bd_a/b_plait_sf"/>
</dbReference>
<dbReference type="EMBL" id="DTGR01000203">
    <property type="protein sequence ID" value="HHS30613.1"/>
    <property type="molecule type" value="Genomic_DNA"/>
</dbReference>
<feature type="domain" description="RRM" evidence="2">
    <location>
        <begin position="3"/>
        <end position="81"/>
    </location>
</feature>
<dbReference type="PANTHER" id="PTHR48025:SF1">
    <property type="entry name" value="RRM DOMAIN-CONTAINING PROTEIN"/>
    <property type="match status" value="1"/>
</dbReference>
<sequence>MMIILSVLNLPHHMTGEQLQTLFSEAGLVASAKITTYLHNGESRGFGFVAMETHAEGQKAIAMFNGRLVDGLHLTVREDRPQSRCSPTRRARNCRE</sequence>
<comment type="caution">
    <text evidence="3">The sequence shown here is derived from an EMBL/GenBank/DDBJ whole genome shotgun (WGS) entry which is preliminary data.</text>
</comment>
<dbReference type="SMART" id="SM00360">
    <property type="entry name" value="RRM"/>
    <property type="match status" value="1"/>
</dbReference>
<accession>A0A7V6A674</accession>
<dbReference type="PANTHER" id="PTHR48025">
    <property type="entry name" value="OS02G0815200 PROTEIN"/>
    <property type="match status" value="1"/>
</dbReference>
<evidence type="ECO:0000259" key="2">
    <source>
        <dbReference type="PROSITE" id="PS50102"/>
    </source>
</evidence>
<protein>
    <submittedName>
        <fullName evidence="3">RNA-binding protein</fullName>
    </submittedName>
</protein>
<dbReference type="Pfam" id="PF00076">
    <property type="entry name" value="RRM_1"/>
    <property type="match status" value="1"/>
</dbReference>
<reference evidence="3" key="1">
    <citation type="journal article" date="2020" name="mSystems">
        <title>Genome- and Community-Level Interaction Insights into Carbon Utilization and Element Cycling Functions of Hydrothermarchaeota in Hydrothermal Sediment.</title>
        <authorList>
            <person name="Zhou Z."/>
            <person name="Liu Y."/>
            <person name="Xu W."/>
            <person name="Pan J."/>
            <person name="Luo Z.H."/>
            <person name="Li M."/>
        </authorList>
    </citation>
    <scope>NUCLEOTIDE SEQUENCE [LARGE SCALE GENOMIC DNA]</scope>
    <source>
        <strain evidence="3">SpSt-767</strain>
    </source>
</reference>
<dbReference type="SUPFAM" id="SSF54928">
    <property type="entry name" value="RNA-binding domain, RBD"/>
    <property type="match status" value="1"/>
</dbReference>
<dbReference type="Gene3D" id="3.30.70.330">
    <property type="match status" value="1"/>
</dbReference>
<dbReference type="InterPro" id="IPR000504">
    <property type="entry name" value="RRM_dom"/>
</dbReference>
<organism evidence="3">
    <name type="scientific">Desulfobacca acetoxidans</name>
    <dbReference type="NCBI Taxonomy" id="60893"/>
    <lineage>
        <taxon>Bacteria</taxon>
        <taxon>Pseudomonadati</taxon>
        <taxon>Thermodesulfobacteriota</taxon>
        <taxon>Desulfobaccia</taxon>
        <taxon>Desulfobaccales</taxon>
        <taxon>Desulfobaccaceae</taxon>
        <taxon>Desulfobacca</taxon>
    </lineage>
</organism>
<evidence type="ECO:0000256" key="1">
    <source>
        <dbReference type="ARBA" id="ARBA00022884"/>
    </source>
</evidence>
<dbReference type="PROSITE" id="PS50102">
    <property type="entry name" value="RRM"/>
    <property type="match status" value="1"/>
</dbReference>
<keyword evidence="1" id="KW-0694">RNA-binding</keyword>
<dbReference type="GO" id="GO:0003729">
    <property type="term" value="F:mRNA binding"/>
    <property type="evidence" value="ECO:0007669"/>
    <property type="project" value="TreeGrafter"/>
</dbReference>
<dbReference type="InterPro" id="IPR050502">
    <property type="entry name" value="Euk_RNA-bind_prot"/>
</dbReference>
<evidence type="ECO:0000313" key="3">
    <source>
        <dbReference type="EMBL" id="HHS30613.1"/>
    </source>
</evidence>
<name>A0A7V6A674_9BACT</name>